<reference evidence="1" key="3">
    <citation type="submission" date="2025-09" db="UniProtKB">
        <authorList>
            <consortium name="Ensembl"/>
        </authorList>
    </citation>
    <scope>IDENTIFICATION</scope>
</reference>
<evidence type="ECO:0000313" key="1">
    <source>
        <dbReference type="Ensembl" id="ENSNLEP00000035961.1"/>
    </source>
</evidence>
<organism evidence="1 2">
    <name type="scientific">Nomascus leucogenys</name>
    <name type="common">Northern white-cheeked gibbon</name>
    <name type="synonym">Hylobates leucogenys</name>
    <dbReference type="NCBI Taxonomy" id="61853"/>
    <lineage>
        <taxon>Eukaryota</taxon>
        <taxon>Metazoa</taxon>
        <taxon>Chordata</taxon>
        <taxon>Craniata</taxon>
        <taxon>Vertebrata</taxon>
        <taxon>Euteleostomi</taxon>
        <taxon>Mammalia</taxon>
        <taxon>Eutheria</taxon>
        <taxon>Euarchontoglires</taxon>
        <taxon>Primates</taxon>
        <taxon>Haplorrhini</taxon>
        <taxon>Catarrhini</taxon>
        <taxon>Hylobatidae</taxon>
        <taxon>Nomascus</taxon>
    </lineage>
</organism>
<dbReference type="Ensembl" id="ENSNLET00000057080.1">
    <property type="protein sequence ID" value="ENSNLEP00000035961.1"/>
    <property type="gene ID" value="ENSNLEG00000029982.1"/>
</dbReference>
<name>A0A2I3GXC5_NOMLE</name>
<accession>A0A2I3GXC5</accession>
<reference evidence="1 2" key="1">
    <citation type="submission" date="2012-10" db="EMBL/GenBank/DDBJ databases">
        <authorList>
            <consortium name="Gibbon Genome Sequencing Consortium"/>
        </authorList>
    </citation>
    <scope>NUCLEOTIDE SEQUENCE [LARGE SCALE GENOMIC DNA]</scope>
</reference>
<evidence type="ECO:0000313" key="2">
    <source>
        <dbReference type="Proteomes" id="UP000001073"/>
    </source>
</evidence>
<dbReference type="OMA" id="TNLSPWW"/>
<dbReference type="InParanoid" id="A0A2I3GXC5"/>
<dbReference type="EMBL" id="ADFV01035579">
    <property type="status" value="NOT_ANNOTATED_CDS"/>
    <property type="molecule type" value="Genomic_DNA"/>
</dbReference>
<proteinExistence type="predicted"/>
<keyword evidence="2" id="KW-1185">Reference proteome</keyword>
<sequence length="105" mass="11916">MLSPAIYVASRSELLLRQGLALSHMAPWNKKTFSEVLPHRWVIETVCGNTNLSPWWRNLCLSTVFYSVYSDDKCTRIKPVNVKCVSRLWNLLSSLVSGVGDIFIS</sequence>
<reference evidence="1" key="2">
    <citation type="submission" date="2025-08" db="UniProtKB">
        <authorList>
            <consortium name="Ensembl"/>
        </authorList>
    </citation>
    <scope>IDENTIFICATION</scope>
</reference>
<dbReference type="AlphaFoldDB" id="A0A2I3GXC5"/>
<protein>
    <submittedName>
        <fullName evidence="1">Uncharacterized protein</fullName>
    </submittedName>
</protein>
<dbReference type="GeneTree" id="ENSGT00900000143730"/>
<dbReference type="Proteomes" id="UP000001073">
    <property type="component" value="Chromosome 6"/>
</dbReference>